<dbReference type="InterPro" id="IPR005625">
    <property type="entry name" value="PepSY-ass_TM"/>
</dbReference>
<dbReference type="RefSeq" id="WP_184163911.1">
    <property type="nucleotide sequence ID" value="NZ_JACHLD010000005.1"/>
</dbReference>
<evidence type="ECO:0000313" key="2">
    <source>
        <dbReference type="EMBL" id="MBB4803051.1"/>
    </source>
</evidence>
<keyword evidence="3" id="KW-1185">Reference proteome</keyword>
<dbReference type="PROSITE" id="PS51257">
    <property type="entry name" value="PROKAR_LIPOPROTEIN"/>
    <property type="match status" value="1"/>
</dbReference>
<dbReference type="EMBL" id="JACHLD010000005">
    <property type="protein sequence ID" value="MBB4803051.1"/>
    <property type="molecule type" value="Genomic_DNA"/>
</dbReference>
<name>A0A7W7IYQ9_9FLAO</name>
<feature type="transmembrane region" description="Helical" evidence="1">
    <location>
        <begin position="207"/>
        <end position="227"/>
    </location>
</feature>
<accession>A0A7W7IYQ9</accession>
<dbReference type="Pfam" id="PF03929">
    <property type="entry name" value="PepSY_TM"/>
    <property type="match status" value="1"/>
</dbReference>
<dbReference type="PANTHER" id="PTHR34219">
    <property type="entry name" value="IRON-REGULATED INNER MEMBRANE PROTEIN-RELATED"/>
    <property type="match status" value="1"/>
</dbReference>
<dbReference type="AlphaFoldDB" id="A0A7W7IYQ9"/>
<organism evidence="2 3">
    <name type="scientific">Flavobacterium nitrogenifigens</name>
    <dbReference type="NCBI Taxonomy" id="1617283"/>
    <lineage>
        <taxon>Bacteria</taxon>
        <taxon>Pseudomonadati</taxon>
        <taxon>Bacteroidota</taxon>
        <taxon>Flavobacteriia</taxon>
        <taxon>Flavobacteriales</taxon>
        <taxon>Flavobacteriaceae</taxon>
        <taxon>Flavobacterium</taxon>
    </lineage>
</organism>
<reference evidence="2 3" key="1">
    <citation type="submission" date="2020-08" db="EMBL/GenBank/DDBJ databases">
        <title>Functional genomics of gut bacteria from endangered species of beetles.</title>
        <authorList>
            <person name="Carlos-Shanley C."/>
        </authorList>
    </citation>
    <scope>NUCLEOTIDE SEQUENCE [LARGE SCALE GENOMIC DNA]</scope>
    <source>
        <strain evidence="2 3">S00142</strain>
    </source>
</reference>
<gene>
    <name evidence="2" type="ORF">HNP37_003126</name>
</gene>
<evidence type="ECO:0000256" key="1">
    <source>
        <dbReference type="SAM" id="Phobius"/>
    </source>
</evidence>
<proteinExistence type="predicted"/>
<feature type="transmembrane region" description="Helical" evidence="1">
    <location>
        <begin position="352"/>
        <end position="374"/>
    </location>
</feature>
<dbReference type="PANTHER" id="PTHR34219:SF3">
    <property type="entry name" value="BLL7967 PROTEIN"/>
    <property type="match status" value="1"/>
</dbReference>
<keyword evidence="1" id="KW-1133">Transmembrane helix</keyword>
<comment type="caution">
    <text evidence="2">The sequence shown here is derived from an EMBL/GenBank/DDBJ whole genome shotgun (WGS) entry which is preliminary data.</text>
</comment>
<feature type="transmembrane region" description="Helical" evidence="1">
    <location>
        <begin position="12"/>
        <end position="34"/>
    </location>
</feature>
<evidence type="ECO:0000313" key="3">
    <source>
        <dbReference type="Proteomes" id="UP000561681"/>
    </source>
</evidence>
<feature type="transmembrane region" description="Helical" evidence="1">
    <location>
        <begin position="155"/>
        <end position="175"/>
    </location>
</feature>
<keyword evidence="1" id="KW-0472">Membrane</keyword>
<sequence length="387" mass="45335">MTFKKLILKIHLWLGLSSGLIVVILGITGCLYAFEEELRPVIHSHYFVDQVKDKKLPLSHLLEIAKEANKKVHPKETFSGCKTFNDNKRTIETWFYEEIDKNAIWYWNQYHTTYVYVDPYTGTVKKIEDYNFEFFVFVRMLHQTLCLNSEIGDPIVGTATIIFIISLITGLILWWPKNKSAAKQRFWFQWKNTTKWKRKNYDLHNILGFYMMIFALIIALTGLVWAFRCYDQGVQWLFNGGKTFPEEKRIVSDTTKYTKINATDKIYLTTLKAHPKAKSYFLFTPEANDSLATFQTFIRYENRFDDVSMEFDQYTGKNLKVTTYKDKNNGEKFRFINYDLHVGSILGFPGKVLAFFASLVCASLPITGFLIWWGRNKKKKTATKPVQ</sequence>
<keyword evidence="1" id="KW-0812">Transmembrane</keyword>
<protein>
    <submittedName>
        <fullName evidence="2">Putative iron-regulated membrane protein</fullName>
    </submittedName>
</protein>
<dbReference type="Proteomes" id="UP000561681">
    <property type="component" value="Unassembled WGS sequence"/>
</dbReference>